<organism evidence="7 8">
    <name type="scientific">Allostreptomyces psammosilenae</name>
    <dbReference type="NCBI Taxonomy" id="1892865"/>
    <lineage>
        <taxon>Bacteria</taxon>
        <taxon>Bacillati</taxon>
        <taxon>Actinomycetota</taxon>
        <taxon>Actinomycetes</taxon>
        <taxon>Kitasatosporales</taxon>
        <taxon>Streptomycetaceae</taxon>
        <taxon>Allostreptomyces</taxon>
    </lineage>
</organism>
<dbReference type="GO" id="GO:0008422">
    <property type="term" value="F:beta-glucosidase activity"/>
    <property type="evidence" value="ECO:0007669"/>
    <property type="project" value="UniProtKB-ARBA"/>
</dbReference>
<feature type="domain" description="CBM6" evidence="6">
    <location>
        <begin position="852"/>
        <end position="975"/>
    </location>
</feature>
<dbReference type="InterPro" id="IPR002772">
    <property type="entry name" value="Glyco_hydro_3_C"/>
</dbReference>
<evidence type="ECO:0000259" key="6">
    <source>
        <dbReference type="PROSITE" id="PS51175"/>
    </source>
</evidence>
<dbReference type="InterPro" id="IPR044993">
    <property type="entry name" value="BXL"/>
</dbReference>
<comment type="similarity">
    <text evidence="1">Belongs to the glycosyl hydrolase 3 family.</text>
</comment>
<accession>A0A853A1V3</accession>
<dbReference type="InterPro" id="IPR006584">
    <property type="entry name" value="Cellulose-bd_IV"/>
</dbReference>
<dbReference type="CDD" id="cd04084">
    <property type="entry name" value="CBM6_xylanase-like"/>
    <property type="match status" value="1"/>
</dbReference>
<dbReference type="Pfam" id="PF00933">
    <property type="entry name" value="Glyco_hydro_3"/>
    <property type="match status" value="1"/>
</dbReference>
<comment type="caution">
    <text evidence="7">The sequence shown here is derived from an EMBL/GenBank/DDBJ whole genome shotgun (WGS) entry which is preliminary data.</text>
</comment>
<evidence type="ECO:0000313" key="7">
    <source>
        <dbReference type="EMBL" id="NYI04408.1"/>
    </source>
</evidence>
<dbReference type="SMART" id="SM01217">
    <property type="entry name" value="Fn3_like"/>
    <property type="match status" value="1"/>
</dbReference>
<dbReference type="GO" id="GO:0009044">
    <property type="term" value="F:xylan 1,4-beta-xylosidase activity"/>
    <property type="evidence" value="ECO:0007669"/>
    <property type="project" value="InterPro"/>
</dbReference>
<dbReference type="EMBL" id="JACBZD010000001">
    <property type="protein sequence ID" value="NYI04408.1"/>
    <property type="molecule type" value="Genomic_DNA"/>
</dbReference>
<dbReference type="InterPro" id="IPR013783">
    <property type="entry name" value="Ig-like_fold"/>
</dbReference>
<dbReference type="Gene3D" id="2.60.120.260">
    <property type="entry name" value="Galactose-binding domain-like"/>
    <property type="match status" value="1"/>
</dbReference>
<dbReference type="PROSITE" id="PS51175">
    <property type="entry name" value="CBM6"/>
    <property type="match status" value="1"/>
</dbReference>
<dbReference type="Pfam" id="PF01915">
    <property type="entry name" value="Glyco_hydro_3_C"/>
    <property type="match status" value="1"/>
</dbReference>
<dbReference type="SUPFAM" id="SSF51445">
    <property type="entry name" value="(Trans)glycosidases"/>
    <property type="match status" value="1"/>
</dbReference>
<dbReference type="InterPro" id="IPR026891">
    <property type="entry name" value="Fn3-like"/>
</dbReference>
<dbReference type="SMART" id="SM00606">
    <property type="entry name" value="CBD_IV"/>
    <property type="match status" value="1"/>
</dbReference>
<dbReference type="InterPro" id="IPR001764">
    <property type="entry name" value="Glyco_hydro_3_N"/>
</dbReference>
<dbReference type="Gene3D" id="3.40.50.1700">
    <property type="entry name" value="Glycoside hydrolase family 3 C-terminal domain"/>
    <property type="match status" value="1"/>
</dbReference>
<sequence>MTSHTTEPYRNPDLPLQQRVDDLLGRLTAAERIAFLHQHQPAVPRLGLERWTTGTEALHGVAWMGPATVFPQAVGLGATWDPELVRRVGDAVGDEVRAFRNRDRSSTGLNVWAPVVNLLRDPRWGRNEEGYAEDPLLTSDLATAYASGMRGDHPRVLKTAPTLKHFLAYNNETRRETTSSCMPPRVLHEYELPAYRGPLQAGAALAVMPSYNLVNGRPAHLSPLINSALREWARDGLFVTSDALAPSNVAGEQAYLPDQPSGHAALLHAGVDSFTDNATDAAPTIAHVTEALERGLITMEDVDRAVRRSLELRMRLGDFDPPERDPFAHLTWDVVNCPEHRELAREAARASVVLLRNAPGATGRPLLPLDPAALRSVAVIGPLADMLYEDWYSGTLPYGVTPVDGLRARLGEDVRVTLHDGARRVLLRLAGTDRCLAVDGTVVRTRVTGERPAEDPDCLLDLMEWSPTVRTLRAVGGGFLSAQDPTDDVRDLQGVVKQAGERILTADQPRPNGWVVHETFVLEDVPGGGTRLRNVAAGYAVHRPASDDVTFTDDPERATVFEVVTVVDGVAEAARLAAEADVAVVVVGNDPLINGRETEDREELELPDATERLVRAVRAANPRTVLVVESSYPFAIGWADAHVDAICWLSHGGQETGAALAEVLCGDVSPAGRLPQTWYRSAADLPDLLDYDIIGSDATYQYFRGRPLYPFGHGLSYTTFGYGGLRLDRAEVDADGEVRVTVEVTNTGDREGEEVVQLYTRQRGSTAGGRLKLARRALRGYRRVRLAAGETAEVDFRLAARDLAVWDTVRGRMVVDSARHLVMVGSSSEDIRATAHLRVSGETLLPHDPAAGTVRAADCDAFGGAVLGDATPERGDVVVSTAAGDWVVWEDVRLPDDAGFCRLTVAQGGDKPGEVRLLLDDPLDGAVAGAATVQPGGGPYAWREVDVRLRASAGRHDLYVVFTDPGTRLAELSLHPGADAATPGTRTVDAR</sequence>
<dbReference type="Gene3D" id="3.20.20.300">
    <property type="entry name" value="Glycoside hydrolase, family 3, N-terminal domain"/>
    <property type="match status" value="1"/>
</dbReference>
<dbReference type="Proteomes" id="UP000567795">
    <property type="component" value="Unassembled WGS sequence"/>
</dbReference>
<dbReference type="PRINTS" id="PR00133">
    <property type="entry name" value="GLHYDRLASE3"/>
</dbReference>
<dbReference type="InterPro" id="IPR036962">
    <property type="entry name" value="Glyco_hydro_3_N_sf"/>
</dbReference>
<keyword evidence="8" id="KW-1185">Reference proteome</keyword>
<dbReference type="InterPro" id="IPR008979">
    <property type="entry name" value="Galactose-bd-like_sf"/>
</dbReference>
<protein>
    <recommendedName>
        <fullName evidence="5">Exo-alpha-(1-&gt;6)-L-arabinopyranosidase</fullName>
    </recommendedName>
</protein>
<reference evidence="7 8" key="1">
    <citation type="submission" date="2020-07" db="EMBL/GenBank/DDBJ databases">
        <title>Sequencing the genomes of 1000 actinobacteria strains.</title>
        <authorList>
            <person name="Klenk H.-P."/>
        </authorList>
    </citation>
    <scope>NUCLEOTIDE SEQUENCE [LARGE SCALE GENOMIC DNA]</scope>
    <source>
        <strain evidence="7 8">DSM 42178</strain>
    </source>
</reference>
<dbReference type="RefSeq" id="WP_179813303.1">
    <property type="nucleotide sequence ID" value="NZ_JACBZD010000001.1"/>
</dbReference>
<dbReference type="InterPro" id="IPR017853">
    <property type="entry name" value="GH"/>
</dbReference>
<keyword evidence="2" id="KW-0732">Signal</keyword>
<dbReference type="Gene3D" id="2.60.40.10">
    <property type="entry name" value="Immunoglobulins"/>
    <property type="match status" value="1"/>
</dbReference>
<evidence type="ECO:0000256" key="2">
    <source>
        <dbReference type="ARBA" id="ARBA00022729"/>
    </source>
</evidence>
<evidence type="ECO:0000256" key="1">
    <source>
        <dbReference type="ARBA" id="ARBA00005336"/>
    </source>
</evidence>
<dbReference type="Gene3D" id="2.60.120.380">
    <property type="match status" value="1"/>
</dbReference>
<dbReference type="PANTHER" id="PTHR42721">
    <property type="entry name" value="SUGAR HYDROLASE-RELATED"/>
    <property type="match status" value="1"/>
</dbReference>
<dbReference type="GO" id="GO:0046556">
    <property type="term" value="F:alpha-L-arabinofuranosidase activity"/>
    <property type="evidence" value="ECO:0007669"/>
    <property type="project" value="TreeGrafter"/>
</dbReference>
<keyword evidence="3 7" id="KW-0378">Hydrolase</keyword>
<evidence type="ECO:0000313" key="8">
    <source>
        <dbReference type="Proteomes" id="UP000567795"/>
    </source>
</evidence>
<dbReference type="Pfam" id="PF03422">
    <property type="entry name" value="CBM_6"/>
    <property type="match status" value="1"/>
</dbReference>
<dbReference type="GO" id="GO:0030246">
    <property type="term" value="F:carbohydrate binding"/>
    <property type="evidence" value="ECO:0007669"/>
    <property type="project" value="InterPro"/>
</dbReference>
<gene>
    <name evidence="7" type="ORF">FHU37_001351</name>
</gene>
<dbReference type="GO" id="GO:0031222">
    <property type="term" value="P:arabinan catabolic process"/>
    <property type="evidence" value="ECO:0007669"/>
    <property type="project" value="TreeGrafter"/>
</dbReference>
<dbReference type="SUPFAM" id="SSF52279">
    <property type="entry name" value="Beta-D-glucan exohydrolase, C-terminal domain"/>
    <property type="match status" value="2"/>
</dbReference>
<keyword evidence="7" id="KW-0326">Glycosidase</keyword>
<dbReference type="InterPro" id="IPR036881">
    <property type="entry name" value="Glyco_hydro_3_C_sf"/>
</dbReference>
<name>A0A853A1V3_9ACTN</name>
<comment type="function">
    <text evidence="4">Catalyzes the hydrolysis of a non-reducing terminal alpha-L-arabinopyranosidic linkage in ginsenoside Rb2 (alpha-L-arabinopyranosyl-(1-&gt;6)-alpha-D-glucopyranosyl) to release alpha-D-glucopyranosyl (Rd). It is not able to hydrolyze alpha-L-arabinofuranosyl-(1-&gt;6)-alpha-D-glucopyranosyl (Rc).</text>
</comment>
<evidence type="ECO:0000256" key="5">
    <source>
        <dbReference type="ARBA" id="ARBA00074219"/>
    </source>
</evidence>
<evidence type="ECO:0000256" key="4">
    <source>
        <dbReference type="ARBA" id="ARBA00058905"/>
    </source>
</evidence>
<proteinExistence type="inferred from homology"/>
<dbReference type="FunFam" id="2.60.40.10:FF:000495">
    <property type="entry name" value="Periplasmic beta-glucosidase"/>
    <property type="match status" value="1"/>
</dbReference>
<dbReference type="InterPro" id="IPR005084">
    <property type="entry name" value="CBM6"/>
</dbReference>
<evidence type="ECO:0000256" key="3">
    <source>
        <dbReference type="ARBA" id="ARBA00022801"/>
    </source>
</evidence>
<dbReference type="GO" id="GO:0045493">
    <property type="term" value="P:xylan catabolic process"/>
    <property type="evidence" value="ECO:0007669"/>
    <property type="project" value="InterPro"/>
</dbReference>
<dbReference type="Pfam" id="PF14310">
    <property type="entry name" value="Fn3-like"/>
    <property type="match status" value="1"/>
</dbReference>
<dbReference type="PANTHER" id="PTHR42721:SF3">
    <property type="entry name" value="BETA-D-XYLOSIDASE 5-RELATED"/>
    <property type="match status" value="1"/>
</dbReference>
<dbReference type="AlphaFoldDB" id="A0A853A1V3"/>
<dbReference type="SUPFAM" id="SSF49785">
    <property type="entry name" value="Galactose-binding domain-like"/>
    <property type="match status" value="1"/>
</dbReference>